<gene>
    <name evidence="2" type="ORF">A6M23_12390</name>
</gene>
<evidence type="ECO:0000313" key="3">
    <source>
        <dbReference type="Proteomes" id="UP000095008"/>
    </source>
</evidence>
<dbReference type="AlphaFoldDB" id="A0A1C2I5B3"/>
<dbReference type="OrthoDB" id="5957809at2"/>
<dbReference type="InterPro" id="IPR052755">
    <property type="entry name" value="Lysozyme_Inhibitor_LprI"/>
</dbReference>
<accession>A0A1C2I5B3</accession>
<reference evidence="2" key="1">
    <citation type="journal article" date="2016" name="Int. J. Mol. Sci.">
        <title>Comparative genomics of the extreme acidophile Acidithiobacillus thiooxidans reveals intraspecific divergence and niche adaptation.</title>
        <authorList>
            <person name="Zhang X."/>
            <person name="Feng X."/>
            <person name="Tao J."/>
            <person name="Ma L."/>
            <person name="Xiao Y."/>
            <person name="Liang Y."/>
            <person name="Liu X."/>
            <person name="Yin H."/>
        </authorList>
    </citation>
    <scope>NUCLEOTIDE SEQUENCE [LARGE SCALE GENOMIC DNA]</scope>
    <source>
        <strain evidence="2">DXS-W</strain>
    </source>
</reference>
<dbReference type="GO" id="GO:0005576">
    <property type="term" value="C:extracellular region"/>
    <property type="evidence" value="ECO:0007669"/>
    <property type="project" value="TreeGrafter"/>
</dbReference>
<dbReference type="InterPro" id="IPR009739">
    <property type="entry name" value="LprI-like_N"/>
</dbReference>
<keyword evidence="3" id="KW-1185">Reference proteome</keyword>
<dbReference type="Proteomes" id="UP000095008">
    <property type="component" value="Unassembled WGS sequence"/>
</dbReference>
<protein>
    <recommendedName>
        <fullName evidence="1">Lysozyme inhibitor LprI-like N-terminal domain-containing protein</fullName>
    </recommendedName>
</protein>
<proteinExistence type="predicted"/>
<dbReference type="RefSeq" id="WP_065974341.1">
    <property type="nucleotide sequence ID" value="NZ_LWRY01000143.1"/>
</dbReference>
<evidence type="ECO:0000259" key="1">
    <source>
        <dbReference type="Pfam" id="PF07007"/>
    </source>
</evidence>
<name>A0A1C2I5B3_ACITH</name>
<dbReference type="Pfam" id="PF07007">
    <property type="entry name" value="LprI"/>
    <property type="match status" value="1"/>
</dbReference>
<organism evidence="2 3">
    <name type="scientific">Acidithiobacillus thiooxidans</name>
    <name type="common">Thiobacillus thiooxidans</name>
    <dbReference type="NCBI Taxonomy" id="930"/>
    <lineage>
        <taxon>Bacteria</taxon>
        <taxon>Pseudomonadati</taxon>
        <taxon>Pseudomonadota</taxon>
        <taxon>Acidithiobacillia</taxon>
        <taxon>Acidithiobacillales</taxon>
        <taxon>Acidithiobacillaceae</taxon>
        <taxon>Acidithiobacillus</taxon>
    </lineage>
</organism>
<evidence type="ECO:0000313" key="2">
    <source>
        <dbReference type="EMBL" id="OCX71176.1"/>
    </source>
</evidence>
<dbReference type="PANTHER" id="PTHR37549">
    <property type="entry name" value="LIPOPROTEIN LPRI"/>
    <property type="match status" value="1"/>
</dbReference>
<dbReference type="EMBL" id="LWRY01000143">
    <property type="protein sequence ID" value="OCX71176.1"/>
    <property type="molecule type" value="Genomic_DNA"/>
</dbReference>
<dbReference type="Gene3D" id="1.20.1270.180">
    <property type="match status" value="1"/>
</dbReference>
<sequence>MSWSYFHDLSDIHTWNGKPLSTAQVRALTPLYDADDTVKGDNKWLLLGFKRQCKGDKKPDSVLLLESTRGGMLVQYYVNGYIIYERVGSEEANANCSQAHTASEKAICANPKLQSLDRSLAQAYHQAFVRTQAQSPAQQGLIQAQRAWIQGLNTCNGDTRCLQQAYQRRMEALSKQNHYEKSPARA</sequence>
<feature type="domain" description="Lysozyme inhibitor LprI-like N-terminal" evidence="1">
    <location>
        <begin position="96"/>
        <end position="155"/>
    </location>
</feature>
<comment type="caution">
    <text evidence="2">The sequence shown here is derived from an EMBL/GenBank/DDBJ whole genome shotgun (WGS) entry which is preliminary data.</text>
</comment>
<dbReference type="PANTHER" id="PTHR37549:SF1">
    <property type="entry name" value="LIPOPROTEIN LPRI"/>
    <property type="match status" value="1"/>
</dbReference>